<name>A0ABY5TG98_9BACE</name>
<dbReference type="Proteomes" id="UP001060104">
    <property type="component" value="Chromosome"/>
</dbReference>
<keyword evidence="2" id="KW-1185">Reference proteome</keyword>
<proteinExistence type="predicted"/>
<protein>
    <submittedName>
        <fullName evidence="1">Uncharacterized protein</fullName>
    </submittedName>
</protein>
<evidence type="ECO:0000313" key="1">
    <source>
        <dbReference type="EMBL" id="UVQ76883.1"/>
    </source>
</evidence>
<gene>
    <name evidence="1" type="ORF">NXY30_11175</name>
</gene>
<accession>A0ABY5TG98</accession>
<sequence>MDKDIKMNLIKGLLSGRLTKKQRRGYAELESVDKELKIQWNESGNKTIDLKIKEQIWEKVKARCIDRKKIKFYQNLVYKNNKVLFRESV</sequence>
<dbReference type="RefSeq" id="WP_258903076.1">
    <property type="nucleotide sequence ID" value="NZ_CP103141.1"/>
</dbReference>
<reference evidence="1" key="1">
    <citation type="submission" date="2022-08" db="EMBL/GenBank/DDBJ databases">
        <title>Genome Sequencing of Bacteroides fragilis Group Isolates with Nanopore Technology.</title>
        <authorList>
            <person name="Tisza M.J."/>
            <person name="Smith D."/>
            <person name="Dekker J.P."/>
        </authorList>
    </citation>
    <scope>NUCLEOTIDE SEQUENCE</scope>
    <source>
        <strain evidence="1">BFG-527</strain>
    </source>
</reference>
<dbReference type="EMBL" id="CP103141">
    <property type="protein sequence ID" value="UVQ76883.1"/>
    <property type="molecule type" value="Genomic_DNA"/>
</dbReference>
<organism evidence="1 2">
    <name type="scientific">Bacteroides faecis</name>
    <dbReference type="NCBI Taxonomy" id="674529"/>
    <lineage>
        <taxon>Bacteria</taxon>
        <taxon>Pseudomonadati</taxon>
        <taxon>Bacteroidota</taxon>
        <taxon>Bacteroidia</taxon>
        <taxon>Bacteroidales</taxon>
        <taxon>Bacteroidaceae</taxon>
        <taxon>Bacteroides</taxon>
    </lineage>
</organism>
<evidence type="ECO:0000313" key="2">
    <source>
        <dbReference type="Proteomes" id="UP001060104"/>
    </source>
</evidence>